<comment type="similarity">
    <text evidence="1">Belongs to the DNA2/NAM7 helicase family.</text>
</comment>
<evidence type="ECO:0000256" key="2">
    <source>
        <dbReference type="ARBA" id="ARBA00022741"/>
    </source>
</evidence>
<protein>
    <submittedName>
        <fullName evidence="8">AAA domain-containing protein</fullName>
    </submittedName>
</protein>
<dbReference type="RefSeq" id="WP_407048918.1">
    <property type="nucleotide sequence ID" value="NZ_CP158568.1"/>
</dbReference>
<dbReference type="CDD" id="cd18808">
    <property type="entry name" value="SF1_C_Upf1"/>
    <property type="match status" value="1"/>
</dbReference>
<dbReference type="GO" id="GO:0016787">
    <property type="term" value="F:hydrolase activity"/>
    <property type="evidence" value="ECO:0007669"/>
    <property type="project" value="UniProtKB-KW"/>
</dbReference>
<gene>
    <name evidence="8" type="ORF">ABS361_17365</name>
</gene>
<dbReference type="Pfam" id="PF13086">
    <property type="entry name" value="AAA_11"/>
    <property type="match status" value="1"/>
</dbReference>
<dbReference type="SUPFAM" id="SSF56112">
    <property type="entry name" value="Protein kinase-like (PK-like)"/>
    <property type="match status" value="2"/>
</dbReference>
<dbReference type="InterPro" id="IPR027417">
    <property type="entry name" value="P-loop_NTPase"/>
</dbReference>
<evidence type="ECO:0000313" key="8">
    <source>
        <dbReference type="EMBL" id="XBY43818.1"/>
    </source>
</evidence>
<evidence type="ECO:0000256" key="1">
    <source>
        <dbReference type="ARBA" id="ARBA00007913"/>
    </source>
</evidence>
<reference evidence="8" key="1">
    <citation type="submission" date="2024-06" db="EMBL/GenBank/DDBJ databases">
        <title>Methylostella associata gen. nov., sp. nov., a novel Ancalomicrobiaceae-affiliated facultatively methylotrophic bacteria that feed on methanotrophs of the genus Methylococcus.</title>
        <authorList>
            <person name="Saltykova V."/>
            <person name="Danilova O.V."/>
            <person name="Oshkin I.Y."/>
            <person name="Belova S.E."/>
            <person name="Pimenov N.V."/>
            <person name="Dedysh S.N."/>
        </authorList>
    </citation>
    <scope>NUCLEOTIDE SEQUENCE</scope>
    <source>
        <strain evidence="8">S20</strain>
    </source>
</reference>
<dbReference type="InterPro" id="IPR047187">
    <property type="entry name" value="SF1_C_Upf1"/>
</dbReference>
<evidence type="ECO:0000259" key="7">
    <source>
        <dbReference type="PROSITE" id="PS50965"/>
    </source>
</evidence>
<dbReference type="PANTHER" id="PTHR43788">
    <property type="entry name" value="DNA2/NAM7 HELICASE FAMILY MEMBER"/>
    <property type="match status" value="1"/>
</dbReference>
<evidence type="ECO:0000256" key="5">
    <source>
        <dbReference type="ARBA" id="ARBA00022840"/>
    </source>
</evidence>
<sequence length="1669" mass="183473">MKITNAGRGVHKREIKGIDRFRADLPADWYAFTNLDLVLGVGRAREIDVVIVSDKRIFLIDLKDWYGKISSVDGHWHLNGIDKDPSPVAKIAGITRDILRLLNTEFKKRPETRNLPLPRIEGLVVLTGKADRTDIAETEIAKVLTADEFLSIVKDSGRERAAFGTVSAAYLSTPLTDTFWKERLHRFFNAGPSSPFQPGRRRFERFTAEDVPTFSHPQDIYREYEAAEEGNKNNLGTLRLWDFTKCPDARFQNEEGRREIAGREHAVYHWLKDRSSAAEQTLLPPKIDDPERGVHYWEIYDRRRRMQRLGVFAETEAVRLAPSEKIELARQILASTANLHGQDAAHLDLGGHSIWLEAPTTAKFSHLMAARFPEVKSLGEARYQFLACVDVPEDHLGVERGPQCRDVFLTAVAVHLLLFGKIPGGSPPEWNPDIDGAGTFHALHDWFAEALELDPSRRYPDAIQALQGFNRATAQRPTRDEIISGLERHRGAIRSARQLITAFPESGDLIVENDRVEMWRSQKNGAPVVVKLWKQASWGDTACEGAAILAFLEKAAAAKADRPAGLPTVHEALWLGDSMALVQDWVEGPTLSAVLAAPPEDFTTPAAALAFVERLTRTVDALHESGRGHGDISPANIVVFAENAPVLIDALDFSPCADGERTTAAYAPPSGNLFERDRFAVTRIAEEVFTRAALAERDAREIARAIADCREKEPRLSTLLPLLDQVEAALARLNAPAADDAGDVTAHYAVSIVGAATGPIEPDEGYIFLRVRRDAARGTLFFVLRGAAEELDIRLDNDAQPVFAKRRRLEQRQIKRSAAQEFHMVVATLSVESALVNDLSALAPLLALPEVQERVAAERTGLAPAPVDVEDPAAAPVAEEAAEDALAEEIAVRPVAAPRSIDVPALWRALIDVENELTIEGSAQIESVFDRGSGRHKVPIDLESGAFEFARHDTVGVERQDKKGAWRRIGQLDLQLSRSDLAVIDASDTNMAHQAHIVDAGQRLRFWSHLERQSLKRRTDAVDRILAGNGRSRDLLGVFDPRTGALPSKVAHQPAADSLGIYGLNPDQEAAFALIVANRPVGLLQGPPGTGKTRFIAALAHYALTKGLARNVLLASQSHEAVNTAAEAVLTLFRNGGVQPSLLRIGRDEEQVSLPLRAYHTPKVEQGFKDRFRASFRDRLGEIAGALGLPDSAADEIAAIETTIRPLAETLADLTMQEDRDEQRLNSLLDTMRRHLERLDAAALLDGEEAREWSTLPDDVAQAVMRRHARGAGADRFDRLYQAAAIGRDFVGSVSRAQRSFESFLAGTRQIVAGTCVGLGRTALGLTATAFDLVIVDEAARCTASELLVPLQAARWAVLVGDHAQLEPQHKAEVVNAVAERTSVAKREIKRSDFERVFTTPYGAAAGARLKTQYRMLAPIGQVVSEAFYPDMPLHAGRQTPEIDPALLPARLDVPLLWIETDGMGEAATERPEEGGKSRINRAEADAIVAMLEDWHSHEPFRTWLLTQQKHPAGIGVICMYAAQRDLIRRKLRQSALAYLLDRHLKVGTVDSYQGKENPVILLSLVRNNEEGPMEAGVRRVREGFLTTPNRINVAVSRAMDRLVVVGVRGRWSPQGPMGRMAEAFGRQVTRGAARAVSAEDIIGHAGTQPVREAASRPRKARAEGGAHG</sequence>
<dbReference type="PROSITE" id="PS50965">
    <property type="entry name" value="NERD"/>
    <property type="match status" value="1"/>
</dbReference>
<proteinExistence type="inferred from homology"/>
<keyword evidence="4" id="KW-0347">Helicase</keyword>
<keyword evidence="3" id="KW-0378">Hydrolase</keyword>
<keyword evidence="5" id="KW-0067">ATP-binding</keyword>
<dbReference type="InterPro" id="IPR011009">
    <property type="entry name" value="Kinase-like_dom_sf"/>
</dbReference>
<dbReference type="InterPro" id="IPR041679">
    <property type="entry name" value="DNA2/NAM7-like_C"/>
</dbReference>
<dbReference type="Gene3D" id="3.40.50.300">
    <property type="entry name" value="P-loop containing nucleotide triphosphate hydrolases"/>
    <property type="match status" value="2"/>
</dbReference>
<dbReference type="GO" id="GO:0043139">
    <property type="term" value="F:5'-3' DNA helicase activity"/>
    <property type="evidence" value="ECO:0007669"/>
    <property type="project" value="TreeGrafter"/>
</dbReference>
<feature type="region of interest" description="Disordered" evidence="6">
    <location>
        <begin position="1644"/>
        <end position="1669"/>
    </location>
</feature>
<dbReference type="InterPro" id="IPR041677">
    <property type="entry name" value="DNA2/NAM7_AAA_11"/>
</dbReference>
<name>A0AAU7X7B1_9HYPH</name>
<evidence type="ECO:0000256" key="4">
    <source>
        <dbReference type="ARBA" id="ARBA00022806"/>
    </source>
</evidence>
<keyword evidence="2" id="KW-0547">Nucleotide-binding</keyword>
<organism evidence="8">
    <name type="scientific">Methyloraptor flagellatus</name>
    <dbReference type="NCBI Taxonomy" id="3162530"/>
    <lineage>
        <taxon>Bacteria</taxon>
        <taxon>Pseudomonadati</taxon>
        <taxon>Pseudomonadota</taxon>
        <taxon>Alphaproteobacteria</taxon>
        <taxon>Hyphomicrobiales</taxon>
        <taxon>Ancalomicrobiaceae</taxon>
        <taxon>Methyloraptor</taxon>
    </lineage>
</organism>
<dbReference type="EMBL" id="CP158568">
    <property type="protein sequence ID" value="XBY43818.1"/>
    <property type="molecule type" value="Genomic_DNA"/>
</dbReference>
<dbReference type="Pfam" id="PF13087">
    <property type="entry name" value="AAA_12"/>
    <property type="match status" value="1"/>
</dbReference>
<dbReference type="InterPro" id="IPR011528">
    <property type="entry name" value="NERD"/>
</dbReference>
<dbReference type="InterPro" id="IPR050534">
    <property type="entry name" value="Coronavir_polyprotein_1ab"/>
</dbReference>
<dbReference type="Gene3D" id="3.30.200.20">
    <property type="entry name" value="Phosphorylase Kinase, domain 1"/>
    <property type="match status" value="1"/>
</dbReference>
<dbReference type="KEGG" id="mflg:ABS361_17365"/>
<dbReference type="PANTHER" id="PTHR43788:SF8">
    <property type="entry name" value="DNA-BINDING PROTEIN SMUBP-2"/>
    <property type="match status" value="1"/>
</dbReference>
<evidence type="ECO:0000256" key="6">
    <source>
        <dbReference type="SAM" id="MobiDB-lite"/>
    </source>
</evidence>
<feature type="domain" description="NERD" evidence="7">
    <location>
        <begin position="9"/>
        <end position="121"/>
    </location>
</feature>
<dbReference type="Pfam" id="PF08378">
    <property type="entry name" value="NERD"/>
    <property type="match status" value="1"/>
</dbReference>
<evidence type="ECO:0000256" key="3">
    <source>
        <dbReference type="ARBA" id="ARBA00022801"/>
    </source>
</evidence>
<dbReference type="Gene3D" id="1.10.510.10">
    <property type="entry name" value="Transferase(Phosphotransferase) domain 1"/>
    <property type="match status" value="1"/>
</dbReference>
<dbReference type="GO" id="GO:0005524">
    <property type="term" value="F:ATP binding"/>
    <property type="evidence" value="ECO:0007669"/>
    <property type="project" value="UniProtKB-KW"/>
</dbReference>
<dbReference type="SUPFAM" id="SSF52540">
    <property type="entry name" value="P-loop containing nucleoside triphosphate hydrolases"/>
    <property type="match status" value="1"/>
</dbReference>
<accession>A0AAU7X7B1</accession>